<keyword evidence="5" id="KW-0325">Glycoprotein</keyword>
<feature type="compositionally biased region" description="Low complexity" evidence="10">
    <location>
        <begin position="91"/>
        <end position="108"/>
    </location>
</feature>
<dbReference type="EMBL" id="NKUJ01000394">
    <property type="protein sequence ID" value="RMJ06703.1"/>
    <property type="molecule type" value="Genomic_DNA"/>
</dbReference>
<gene>
    <name evidence="13" type="ORF">CDV36_013704</name>
</gene>
<keyword evidence="5" id="KW-0472">Membrane</keyword>
<keyword evidence="14" id="KW-1185">Reference proteome</keyword>
<keyword evidence="5" id="KW-0336">GPI-anchor</keyword>
<dbReference type="OrthoDB" id="3767534at2759"/>
<dbReference type="STRING" id="2010991.A0A3M2RMZ3"/>
<proteinExistence type="inferred from homology"/>
<organism evidence="13 14">
    <name type="scientific">Fusarium kuroshium</name>
    <dbReference type="NCBI Taxonomy" id="2010991"/>
    <lineage>
        <taxon>Eukaryota</taxon>
        <taxon>Fungi</taxon>
        <taxon>Dikarya</taxon>
        <taxon>Ascomycota</taxon>
        <taxon>Pezizomycotina</taxon>
        <taxon>Sordariomycetes</taxon>
        <taxon>Hypocreomycetidae</taxon>
        <taxon>Hypocreales</taxon>
        <taxon>Nectriaceae</taxon>
        <taxon>Fusarium</taxon>
        <taxon>Fusarium solani species complex</taxon>
    </lineage>
</organism>
<accession>A0A3M2RMZ3</accession>
<dbReference type="SMART" id="SM00747">
    <property type="entry name" value="CFEM"/>
    <property type="match status" value="1"/>
</dbReference>
<evidence type="ECO:0000259" key="12">
    <source>
        <dbReference type="PROSITE" id="PS52012"/>
    </source>
</evidence>
<feature type="compositionally biased region" description="Polar residues" evidence="10">
    <location>
        <begin position="111"/>
        <end position="120"/>
    </location>
</feature>
<dbReference type="InterPro" id="IPR008427">
    <property type="entry name" value="Extracellular_membr_CFEM_dom"/>
</dbReference>
<evidence type="ECO:0000256" key="10">
    <source>
        <dbReference type="SAM" id="MobiDB-lite"/>
    </source>
</evidence>
<feature type="binding site" description="axial binding residue" evidence="9">
    <location>
        <position position="47"/>
    </location>
    <ligand>
        <name>heme</name>
        <dbReference type="ChEBI" id="CHEBI:30413"/>
    </ligand>
    <ligandPart>
        <name>Fe</name>
        <dbReference type="ChEBI" id="CHEBI:18248"/>
    </ligandPart>
</feature>
<keyword evidence="7 9" id="KW-1015">Disulfide bond</keyword>
<keyword evidence="9" id="KW-0479">Metal-binding</keyword>
<dbReference type="Pfam" id="PF05730">
    <property type="entry name" value="CFEM"/>
    <property type="match status" value="1"/>
</dbReference>
<dbReference type="Proteomes" id="UP000277212">
    <property type="component" value="Unassembled WGS sequence"/>
</dbReference>
<protein>
    <recommendedName>
        <fullName evidence="12">CFEM domain-containing protein</fullName>
    </recommendedName>
</protein>
<evidence type="ECO:0000313" key="14">
    <source>
        <dbReference type="Proteomes" id="UP000277212"/>
    </source>
</evidence>
<evidence type="ECO:0000256" key="2">
    <source>
        <dbReference type="ARBA" id="ARBA00004613"/>
    </source>
</evidence>
<name>A0A3M2RMZ3_9HYPO</name>
<comment type="caution">
    <text evidence="9">Lacks conserved residue(s) required for the propagation of feature annotation.</text>
</comment>
<evidence type="ECO:0000256" key="1">
    <source>
        <dbReference type="ARBA" id="ARBA00004589"/>
    </source>
</evidence>
<feature type="region of interest" description="Disordered" evidence="10">
    <location>
        <begin position="91"/>
        <end position="120"/>
    </location>
</feature>
<evidence type="ECO:0000256" key="6">
    <source>
        <dbReference type="ARBA" id="ARBA00022729"/>
    </source>
</evidence>
<sequence>MRFLFFASLVTSALAIDSLTELMDQLPECSIECLTNALSEQGCSLTDVQCACSNVQAIVESASPCLIIAGCDLDELSSASTSVAEICSGQTTGTPTPAASSAPTSSAADTVETNGQPSTFGKGSMWTGALAAAAVALL</sequence>
<dbReference type="GO" id="GO:0098552">
    <property type="term" value="C:side of membrane"/>
    <property type="evidence" value="ECO:0007669"/>
    <property type="project" value="UniProtKB-KW"/>
</dbReference>
<feature type="domain" description="CFEM" evidence="12">
    <location>
        <begin position="1"/>
        <end position="111"/>
    </location>
</feature>
<evidence type="ECO:0000256" key="4">
    <source>
        <dbReference type="ARBA" id="ARBA00022525"/>
    </source>
</evidence>
<keyword evidence="8" id="KW-0449">Lipoprotein</keyword>
<evidence type="ECO:0000256" key="5">
    <source>
        <dbReference type="ARBA" id="ARBA00022622"/>
    </source>
</evidence>
<evidence type="ECO:0000313" key="13">
    <source>
        <dbReference type="EMBL" id="RMJ06703.1"/>
    </source>
</evidence>
<comment type="subcellular location">
    <subcellularLocation>
        <location evidence="1">Membrane</location>
        <topology evidence="1">Lipid-anchor</topology>
        <topology evidence="1">GPI-anchor</topology>
    </subcellularLocation>
    <subcellularLocation>
        <location evidence="2">Secreted</location>
    </subcellularLocation>
</comment>
<dbReference type="GO" id="GO:0005576">
    <property type="term" value="C:extracellular region"/>
    <property type="evidence" value="ECO:0007669"/>
    <property type="project" value="UniProtKB-SubCell"/>
</dbReference>
<comment type="similarity">
    <text evidence="3">Belongs to the RBT5 family.</text>
</comment>
<keyword evidence="4" id="KW-0964">Secreted</keyword>
<feature type="chain" id="PRO_5018029668" description="CFEM domain-containing protein" evidence="11">
    <location>
        <begin position="16"/>
        <end position="138"/>
    </location>
</feature>
<evidence type="ECO:0000256" key="8">
    <source>
        <dbReference type="ARBA" id="ARBA00023288"/>
    </source>
</evidence>
<evidence type="ECO:0000256" key="9">
    <source>
        <dbReference type="PROSITE-ProRule" id="PRU01356"/>
    </source>
</evidence>
<evidence type="ECO:0000256" key="11">
    <source>
        <dbReference type="SAM" id="SignalP"/>
    </source>
</evidence>
<feature type="disulfide bond" evidence="9">
    <location>
        <begin position="43"/>
        <end position="50"/>
    </location>
</feature>
<keyword evidence="9" id="KW-0349">Heme</keyword>
<dbReference type="PROSITE" id="PS52012">
    <property type="entry name" value="CFEM"/>
    <property type="match status" value="1"/>
</dbReference>
<feature type="signal peptide" evidence="11">
    <location>
        <begin position="1"/>
        <end position="15"/>
    </location>
</feature>
<dbReference type="GO" id="GO:0046872">
    <property type="term" value="F:metal ion binding"/>
    <property type="evidence" value="ECO:0007669"/>
    <property type="project" value="UniProtKB-UniRule"/>
</dbReference>
<dbReference type="AlphaFoldDB" id="A0A3M2RMZ3"/>
<reference evidence="13 14" key="1">
    <citation type="submission" date="2017-06" db="EMBL/GenBank/DDBJ databases">
        <title>Comparative genomic analysis of Ambrosia Fusariam Clade fungi.</title>
        <authorList>
            <person name="Stajich J.E."/>
            <person name="Carrillo J."/>
            <person name="Kijimoto T."/>
            <person name="Eskalen A."/>
            <person name="O'Donnell K."/>
            <person name="Kasson M."/>
        </authorList>
    </citation>
    <scope>NUCLEOTIDE SEQUENCE [LARGE SCALE GENOMIC DNA]</scope>
    <source>
        <strain evidence="13">UCR3666</strain>
    </source>
</reference>
<keyword evidence="9" id="KW-0408">Iron</keyword>
<comment type="caution">
    <text evidence="13">The sequence shown here is derived from an EMBL/GenBank/DDBJ whole genome shotgun (WGS) entry which is preliminary data.</text>
</comment>
<evidence type="ECO:0000256" key="3">
    <source>
        <dbReference type="ARBA" id="ARBA00010031"/>
    </source>
</evidence>
<evidence type="ECO:0000256" key="7">
    <source>
        <dbReference type="ARBA" id="ARBA00023157"/>
    </source>
</evidence>
<keyword evidence="6 11" id="KW-0732">Signal</keyword>